<dbReference type="EMBL" id="DUZY01000001">
    <property type="protein sequence ID" value="DAD22283.1"/>
    <property type="molecule type" value="Genomic_DNA"/>
</dbReference>
<accession>A0A822XRI8</accession>
<name>A0A822XRI8_NELNU</name>
<reference evidence="2 3" key="1">
    <citation type="journal article" date="2020" name="Mol. Biol. Evol.">
        <title>Distinct Expression and Methylation Patterns for Genes with Different Fates following a Single Whole-Genome Duplication in Flowering Plants.</title>
        <authorList>
            <person name="Shi T."/>
            <person name="Rahmani R.S."/>
            <person name="Gugger P.F."/>
            <person name="Wang M."/>
            <person name="Li H."/>
            <person name="Zhang Y."/>
            <person name="Li Z."/>
            <person name="Wang Q."/>
            <person name="Van de Peer Y."/>
            <person name="Marchal K."/>
            <person name="Chen J."/>
        </authorList>
    </citation>
    <scope>NUCLEOTIDE SEQUENCE [LARGE SCALE GENOMIC DNA]</scope>
    <source>
        <tissue evidence="2">Leaf</tissue>
    </source>
</reference>
<feature type="signal peptide" evidence="1">
    <location>
        <begin position="1"/>
        <end position="31"/>
    </location>
</feature>
<proteinExistence type="predicted"/>
<dbReference type="Gene3D" id="2.60.20.30">
    <property type="match status" value="1"/>
</dbReference>
<dbReference type="AlphaFoldDB" id="A0A822XRI8"/>
<gene>
    <name evidence="2" type="ORF">HUJ06_023746</name>
</gene>
<dbReference type="InterPro" id="IPR015791">
    <property type="entry name" value="Antimic/Inh_G_crystallin-like"/>
</dbReference>
<dbReference type="InterPro" id="IPR011024">
    <property type="entry name" value="G_crystallin-like"/>
</dbReference>
<evidence type="ECO:0000313" key="2">
    <source>
        <dbReference type="EMBL" id="DAD22283.1"/>
    </source>
</evidence>
<dbReference type="GO" id="GO:0006952">
    <property type="term" value="P:defense response"/>
    <property type="evidence" value="ECO:0007669"/>
    <property type="project" value="InterPro"/>
</dbReference>
<evidence type="ECO:0008006" key="4">
    <source>
        <dbReference type="Google" id="ProtNLM"/>
    </source>
</evidence>
<dbReference type="SUPFAM" id="SSF49695">
    <property type="entry name" value="gamma-Crystallin-like"/>
    <property type="match status" value="1"/>
</dbReference>
<evidence type="ECO:0000256" key="1">
    <source>
        <dbReference type="SAM" id="SignalP"/>
    </source>
</evidence>
<keyword evidence="1" id="KW-0732">Signal</keyword>
<feature type="chain" id="PRO_5032451857" description="Antimicrobial peptide 1" evidence="1">
    <location>
        <begin position="32"/>
        <end position="107"/>
    </location>
</feature>
<sequence>MASSSKNKKTLMVAVVAIAVVLMANINAVSGSYLTVWSGPGCNNLAVRYETCGCSGIRLRGAYEFVYTGQSALLYDLPYCLANSTTTLSSNLTNCARFSWRSIFIIC</sequence>
<dbReference type="Pfam" id="PF09117">
    <property type="entry name" value="MiAMP1"/>
    <property type="match status" value="1"/>
</dbReference>
<dbReference type="InterPro" id="IPR015201">
    <property type="entry name" value="Antimicrobial_MiAMP1"/>
</dbReference>
<keyword evidence="3" id="KW-1185">Reference proteome</keyword>
<dbReference type="GO" id="GO:0045926">
    <property type="term" value="P:negative regulation of growth"/>
    <property type="evidence" value="ECO:0007669"/>
    <property type="project" value="InterPro"/>
</dbReference>
<evidence type="ECO:0000313" key="3">
    <source>
        <dbReference type="Proteomes" id="UP000607653"/>
    </source>
</evidence>
<dbReference type="Proteomes" id="UP000607653">
    <property type="component" value="Unassembled WGS sequence"/>
</dbReference>
<comment type="caution">
    <text evidence="2">The sequence shown here is derived from an EMBL/GenBank/DDBJ whole genome shotgun (WGS) entry which is preliminary data.</text>
</comment>
<organism evidence="2 3">
    <name type="scientific">Nelumbo nucifera</name>
    <name type="common">Sacred lotus</name>
    <dbReference type="NCBI Taxonomy" id="4432"/>
    <lineage>
        <taxon>Eukaryota</taxon>
        <taxon>Viridiplantae</taxon>
        <taxon>Streptophyta</taxon>
        <taxon>Embryophyta</taxon>
        <taxon>Tracheophyta</taxon>
        <taxon>Spermatophyta</taxon>
        <taxon>Magnoliopsida</taxon>
        <taxon>Proteales</taxon>
        <taxon>Nelumbonaceae</taxon>
        <taxon>Nelumbo</taxon>
    </lineage>
</organism>
<protein>
    <recommendedName>
        <fullName evidence="4">Antimicrobial peptide 1</fullName>
    </recommendedName>
</protein>